<reference evidence="3 4" key="1">
    <citation type="journal article" date="2018" name="PLoS Genet.">
        <title>Population sequencing reveals clonal diversity and ancestral inbreeding in the grapevine cultivar Chardonnay.</title>
        <authorList>
            <person name="Roach M.J."/>
            <person name="Johnson D.L."/>
            <person name="Bohlmann J."/>
            <person name="van Vuuren H.J."/>
            <person name="Jones S.J."/>
            <person name="Pretorius I.S."/>
            <person name="Schmidt S.A."/>
            <person name="Borneman A.R."/>
        </authorList>
    </citation>
    <scope>NUCLEOTIDE SEQUENCE [LARGE SCALE GENOMIC DNA]</scope>
    <source>
        <strain evidence="4">cv. Chardonnay</strain>
        <tissue evidence="3">Leaf</tissue>
    </source>
</reference>
<protein>
    <recommendedName>
        <fullName evidence="2">Reverse transcriptase Ty1/copia-type domain-containing protein</fullName>
    </recommendedName>
</protein>
<dbReference type="Proteomes" id="UP000288805">
    <property type="component" value="Unassembled WGS sequence"/>
</dbReference>
<dbReference type="EMBL" id="QGNW01001593">
    <property type="protein sequence ID" value="RVW35797.1"/>
    <property type="molecule type" value="Genomic_DNA"/>
</dbReference>
<evidence type="ECO:0000313" key="4">
    <source>
        <dbReference type="Proteomes" id="UP000288805"/>
    </source>
</evidence>
<organism evidence="3 4">
    <name type="scientific">Vitis vinifera</name>
    <name type="common">Grape</name>
    <dbReference type="NCBI Taxonomy" id="29760"/>
    <lineage>
        <taxon>Eukaryota</taxon>
        <taxon>Viridiplantae</taxon>
        <taxon>Streptophyta</taxon>
        <taxon>Embryophyta</taxon>
        <taxon>Tracheophyta</taxon>
        <taxon>Spermatophyta</taxon>
        <taxon>Magnoliopsida</taxon>
        <taxon>eudicotyledons</taxon>
        <taxon>Gunneridae</taxon>
        <taxon>Pentapetalae</taxon>
        <taxon>rosids</taxon>
        <taxon>Vitales</taxon>
        <taxon>Vitaceae</taxon>
        <taxon>Viteae</taxon>
        <taxon>Vitis</taxon>
    </lineage>
</organism>
<feature type="compositionally biased region" description="Polar residues" evidence="1">
    <location>
        <begin position="1"/>
        <end position="25"/>
    </location>
</feature>
<name>A0A438DK14_VITVI</name>
<gene>
    <name evidence="3" type="ORF">CK203_082473</name>
</gene>
<evidence type="ECO:0000313" key="3">
    <source>
        <dbReference type="EMBL" id="RVW35797.1"/>
    </source>
</evidence>
<evidence type="ECO:0000256" key="1">
    <source>
        <dbReference type="SAM" id="MobiDB-lite"/>
    </source>
</evidence>
<dbReference type="Pfam" id="PF07727">
    <property type="entry name" value="RVT_2"/>
    <property type="match status" value="1"/>
</dbReference>
<dbReference type="AlphaFoldDB" id="A0A438DK14"/>
<sequence length="189" mass="21415">MGGNSGVPTIKNSTLVVSKPGSNAENNKKPVDKEKMWCNYCNKSRHMRKMCWKVHGKPQNLKSSEEIMQQNLDMIIKLPQWKKTKTLQGSTKLISKDIGDCRANLKTVMQPQLQIQVLVPWFNQTSIGSSSNILVPKGCTQTYGIDYQEMLAPMAKMNTIRILLSLAANKDWLLHQFDVKNAFYLGDLE</sequence>
<accession>A0A438DK14</accession>
<evidence type="ECO:0000259" key="2">
    <source>
        <dbReference type="Pfam" id="PF07727"/>
    </source>
</evidence>
<comment type="caution">
    <text evidence="3">The sequence shown here is derived from an EMBL/GenBank/DDBJ whole genome shotgun (WGS) entry which is preliminary data.</text>
</comment>
<feature type="region of interest" description="Disordered" evidence="1">
    <location>
        <begin position="1"/>
        <end position="29"/>
    </location>
</feature>
<feature type="domain" description="Reverse transcriptase Ty1/copia-type" evidence="2">
    <location>
        <begin position="134"/>
        <end position="189"/>
    </location>
</feature>
<dbReference type="InterPro" id="IPR013103">
    <property type="entry name" value="RVT_2"/>
</dbReference>
<proteinExistence type="predicted"/>